<dbReference type="InterPro" id="IPR023696">
    <property type="entry name" value="Ureohydrolase_dom_sf"/>
</dbReference>
<organism evidence="5 6">
    <name type="scientific">Candidatus Brocadia fulgida</name>
    <dbReference type="NCBI Taxonomy" id="380242"/>
    <lineage>
        <taxon>Bacteria</taxon>
        <taxon>Pseudomonadati</taxon>
        <taxon>Planctomycetota</taxon>
        <taxon>Candidatus Brocadiia</taxon>
        <taxon>Candidatus Brocadiales</taxon>
        <taxon>Candidatus Brocadiaceae</taxon>
        <taxon>Candidatus Brocadia</taxon>
    </lineage>
</organism>
<dbReference type="Gene3D" id="3.40.800.10">
    <property type="entry name" value="Ureohydrolase domain"/>
    <property type="match status" value="1"/>
</dbReference>
<dbReference type="PROSITE" id="PS51409">
    <property type="entry name" value="ARGINASE_2"/>
    <property type="match status" value="1"/>
</dbReference>
<dbReference type="AlphaFoldDB" id="A0A0M2UTX5"/>
<evidence type="ECO:0000256" key="3">
    <source>
        <dbReference type="ARBA" id="ARBA00022801"/>
    </source>
</evidence>
<dbReference type="PIRSF" id="PIRSF036979">
    <property type="entry name" value="Arginase"/>
    <property type="match status" value="1"/>
</dbReference>
<dbReference type="EMBL" id="LAQJ01000270">
    <property type="protein sequence ID" value="KKO18441.1"/>
    <property type="molecule type" value="Genomic_DNA"/>
</dbReference>
<dbReference type="CDD" id="cd11593">
    <property type="entry name" value="Agmatinase-like_2"/>
    <property type="match status" value="1"/>
</dbReference>
<evidence type="ECO:0000256" key="1">
    <source>
        <dbReference type="ARBA" id="ARBA00009227"/>
    </source>
</evidence>
<name>A0A0M2UTX5_9BACT</name>
<feature type="binding site" evidence="4">
    <location>
        <position position="233"/>
    </location>
    <ligand>
        <name>Mn(2+)</name>
        <dbReference type="ChEBI" id="CHEBI:29035"/>
        <label>1</label>
    </ligand>
</feature>
<accession>A0A0M2UTX5</accession>
<evidence type="ECO:0000313" key="6">
    <source>
        <dbReference type="Proteomes" id="UP000034954"/>
    </source>
</evidence>
<proteinExistence type="inferred from homology"/>
<comment type="caution">
    <text evidence="5">The sequence shown here is derived from an EMBL/GenBank/DDBJ whole genome shotgun (WGS) entry which is preliminary data.</text>
</comment>
<comment type="similarity">
    <text evidence="1">Belongs to the arginase family. Agmatinase subfamily.</text>
</comment>
<keyword evidence="2 4" id="KW-0479">Metal-binding</keyword>
<dbReference type="NCBIfam" id="TIGR01230">
    <property type="entry name" value="agmatinase"/>
    <property type="match status" value="1"/>
</dbReference>
<evidence type="ECO:0000313" key="5">
    <source>
        <dbReference type="EMBL" id="KKO18441.1"/>
    </source>
</evidence>
<dbReference type="InterPro" id="IPR005925">
    <property type="entry name" value="Agmatinase-rel"/>
</dbReference>
<keyword evidence="6" id="KW-1185">Reference proteome</keyword>
<dbReference type="PANTHER" id="PTHR11358:SF26">
    <property type="entry name" value="GUANIDINO ACID HYDROLASE, MITOCHONDRIAL"/>
    <property type="match status" value="1"/>
</dbReference>
<dbReference type="Proteomes" id="UP000034954">
    <property type="component" value="Unassembled WGS sequence"/>
</dbReference>
<dbReference type="InterPro" id="IPR006035">
    <property type="entry name" value="Ureohydrolase"/>
</dbReference>
<gene>
    <name evidence="5" type="ORF">BROFUL_02875</name>
</gene>
<feature type="binding site" evidence="4">
    <location>
        <position position="123"/>
    </location>
    <ligand>
        <name>Mn(2+)</name>
        <dbReference type="ChEBI" id="CHEBI:29035"/>
        <label>1</label>
    </ligand>
</feature>
<reference evidence="5 6" key="1">
    <citation type="journal article" date="2013" name="BMC Microbiol.">
        <title>Identification of the type II cytochrome c maturation pathway in anammox bacteria by comparative genomics.</title>
        <authorList>
            <person name="Ferousi C."/>
            <person name="Speth D.R."/>
            <person name="Reimann J."/>
            <person name="Op den Camp H.J."/>
            <person name="Allen J.W."/>
            <person name="Keltjens J.T."/>
            <person name="Jetten M.S."/>
        </authorList>
    </citation>
    <scope>NUCLEOTIDE SEQUENCE [LARGE SCALE GENOMIC DNA]</scope>
    <source>
        <strain evidence="5">RU1</strain>
    </source>
</reference>
<evidence type="ECO:0000256" key="2">
    <source>
        <dbReference type="ARBA" id="ARBA00022723"/>
    </source>
</evidence>
<feature type="binding site" evidence="4">
    <location>
        <position position="150"/>
    </location>
    <ligand>
        <name>Mn(2+)</name>
        <dbReference type="ChEBI" id="CHEBI:29035"/>
        <label>1</label>
    </ligand>
</feature>
<comment type="cofactor">
    <cofactor evidence="4">
        <name>Mn(2+)</name>
        <dbReference type="ChEBI" id="CHEBI:29035"/>
    </cofactor>
    <text evidence="4">Binds 2 manganese ions per subunit.</text>
</comment>
<dbReference type="PATRIC" id="fig|380242.3.peg.3559"/>
<keyword evidence="4" id="KW-0464">Manganese</keyword>
<protein>
    <submittedName>
        <fullName evidence="5">Agmatinase</fullName>
    </submittedName>
</protein>
<dbReference type="GO" id="GO:0033389">
    <property type="term" value="P:putrescine biosynthetic process from arginine, via agmatine"/>
    <property type="evidence" value="ECO:0007669"/>
    <property type="project" value="TreeGrafter"/>
</dbReference>
<dbReference type="Pfam" id="PF00491">
    <property type="entry name" value="Arginase"/>
    <property type="match status" value="1"/>
</dbReference>
<feature type="binding site" evidence="4">
    <location>
        <position position="146"/>
    </location>
    <ligand>
        <name>Mn(2+)</name>
        <dbReference type="ChEBI" id="CHEBI:29035"/>
        <label>1</label>
    </ligand>
</feature>
<feature type="binding site" evidence="4">
    <location>
        <position position="148"/>
    </location>
    <ligand>
        <name>Mn(2+)</name>
        <dbReference type="ChEBI" id="CHEBI:29035"/>
        <label>1</label>
    </ligand>
</feature>
<dbReference type="GO" id="GO:0046872">
    <property type="term" value="F:metal ion binding"/>
    <property type="evidence" value="ECO:0007669"/>
    <property type="project" value="UniProtKB-KW"/>
</dbReference>
<dbReference type="PANTHER" id="PTHR11358">
    <property type="entry name" value="ARGINASE/AGMATINASE"/>
    <property type="match status" value="1"/>
</dbReference>
<dbReference type="SUPFAM" id="SSF52768">
    <property type="entry name" value="Arginase/deacetylase"/>
    <property type="match status" value="1"/>
</dbReference>
<keyword evidence="3" id="KW-0378">Hydrolase</keyword>
<sequence>MLRFIKEHTLNSLQFGAFPSDYQDDDEAYESSRVVILGVPFDGTATYQSGTKLGPNAILNASVNVEPYDEELEEIYPIGIFTIGTLNIEEIHTDVKKVVDTLYRVSKGIVKDNKFLVTLGGEHSISQGIIRAYKEKYRKLSVLQLDAHLDLMDQFGGTQFSHASVSRRVVDDLKCKVTSFGVRVVSKEELSFARKRKDAISVFYAKDIHDNDDWHDQALETLEDHVYITLDVDGFDTSIMPATGTPVPGGLSWYRTIDFLRKVYKNKKVVGFDVVELKPNPGNEAPNFLAVNLVYKNIGFYKKYTLCL</sequence>
<dbReference type="GO" id="GO:0008783">
    <property type="term" value="F:agmatinase activity"/>
    <property type="evidence" value="ECO:0007669"/>
    <property type="project" value="TreeGrafter"/>
</dbReference>
<evidence type="ECO:0000256" key="4">
    <source>
        <dbReference type="PIRSR" id="PIRSR036979-1"/>
    </source>
</evidence>
<feature type="binding site" evidence="4">
    <location>
        <position position="231"/>
    </location>
    <ligand>
        <name>Mn(2+)</name>
        <dbReference type="ChEBI" id="CHEBI:29035"/>
        <label>1</label>
    </ligand>
</feature>